<dbReference type="Proteomes" id="UP000634136">
    <property type="component" value="Unassembled WGS sequence"/>
</dbReference>
<keyword evidence="2" id="KW-1185">Reference proteome</keyword>
<proteinExistence type="predicted"/>
<evidence type="ECO:0000313" key="2">
    <source>
        <dbReference type="Proteomes" id="UP000634136"/>
    </source>
</evidence>
<accession>A0A834SCF1</accession>
<organism evidence="1 2">
    <name type="scientific">Senna tora</name>
    <dbReference type="NCBI Taxonomy" id="362788"/>
    <lineage>
        <taxon>Eukaryota</taxon>
        <taxon>Viridiplantae</taxon>
        <taxon>Streptophyta</taxon>
        <taxon>Embryophyta</taxon>
        <taxon>Tracheophyta</taxon>
        <taxon>Spermatophyta</taxon>
        <taxon>Magnoliopsida</taxon>
        <taxon>eudicotyledons</taxon>
        <taxon>Gunneridae</taxon>
        <taxon>Pentapetalae</taxon>
        <taxon>rosids</taxon>
        <taxon>fabids</taxon>
        <taxon>Fabales</taxon>
        <taxon>Fabaceae</taxon>
        <taxon>Caesalpinioideae</taxon>
        <taxon>Cassia clade</taxon>
        <taxon>Senna</taxon>
    </lineage>
</organism>
<dbReference type="AlphaFoldDB" id="A0A834SCF1"/>
<reference evidence="1" key="1">
    <citation type="submission" date="2020-09" db="EMBL/GenBank/DDBJ databases">
        <title>Genome-Enabled Discovery of Anthraquinone Biosynthesis in Senna tora.</title>
        <authorList>
            <person name="Kang S.-H."/>
            <person name="Pandey R.P."/>
            <person name="Lee C.-M."/>
            <person name="Sim J.-S."/>
            <person name="Jeong J.-T."/>
            <person name="Choi B.-S."/>
            <person name="Jung M."/>
            <person name="Ginzburg D."/>
            <person name="Zhao K."/>
            <person name="Won S.Y."/>
            <person name="Oh T.-J."/>
            <person name="Yu Y."/>
            <person name="Kim N.-H."/>
            <person name="Lee O.R."/>
            <person name="Lee T.-H."/>
            <person name="Bashyal P."/>
            <person name="Kim T.-S."/>
            <person name="Lee W.-H."/>
            <person name="Kawkins C."/>
            <person name="Kim C.-K."/>
            <person name="Kim J.S."/>
            <person name="Ahn B.O."/>
            <person name="Rhee S.Y."/>
            <person name="Sohng J.K."/>
        </authorList>
    </citation>
    <scope>NUCLEOTIDE SEQUENCE</scope>
    <source>
        <tissue evidence="1">Leaf</tissue>
    </source>
</reference>
<name>A0A834SCF1_9FABA</name>
<evidence type="ECO:0000313" key="1">
    <source>
        <dbReference type="EMBL" id="KAF7800547.1"/>
    </source>
</evidence>
<comment type="caution">
    <text evidence="1">The sequence shown here is derived from an EMBL/GenBank/DDBJ whole genome shotgun (WGS) entry which is preliminary data.</text>
</comment>
<gene>
    <name evidence="1" type="ORF">G2W53_045036</name>
</gene>
<dbReference type="EMBL" id="JAAIUW010000338">
    <property type="protein sequence ID" value="KAF7800547.1"/>
    <property type="molecule type" value="Genomic_DNA"/>
</dbReference>
<sequence length="27" mass="3166">MSYIFRMKIAVGSQKPSRIKAKDLLRK</sequence>
<protein>
    <submittedName>
        <fullName evidence="1">Uncharacterized protein</fullName>
    </submittedName>
</protein>